<protein>
    <recommendedName>
        <fullName evidence="3">VOC family protein</fullName>
    </recommendedName>
</protein>
<evidence type="ECO:0000313" key="2">
    <source>
        <dbReference type="Proteomes" id="UP000281118"/>
    </source>
</evidence>
<dbReference type="SUPFAM" id="SSF54593">
    <property type="entry name" value="Glyoxalase/Bleomycin resistance protein/Dihydroxybiphenyl dioxygenase"/>
    <property type="match status" value="1"/>
</dbReference>
<dbReference type="RefSeq" id="WP_126021849.1">
    <property type="nucleotide sequence ID" value="NZ_RXFT01000004.1"/>
</dbReference>
<dbReference type="EMBL" id="RXFT01000004">
    <property type="protein sequence ID" value="RUR67689.1"/>
    <property type="molecule type" value="Genomic_DNA"/>
</dbReference>
<sequence length="139" mass="16066">MTKPFTIHIPMLRKKGMLEKMDAFYEGVLKYERDPELNILRVTGHRDLAICFKYSDSIAKINARDREALYEFFIEKNFPSFCQKLKESGVEFDMLARTPASYFARILDPSGNSVEIISESFEDDFGVDVSGWDVYQDIG</sequence>
<dbReference type="AlphaFoldDB" id="A0A3S0ZN19"/>
<accession>A0A3S0ZN19</accession>
<gene>
    <name evidence="1" type="ORF">EJP67_11555</name>
</gene>
<evidence type="ECO:0008006" key="3">
    <source>
        <dbReference type="Google" id="ProtNLM"/>
    </source>
</evidence>
<organism evidence="1 2">
    <name type="scientific">Variovorax guangxiensis</name>
    <dbReference type="NCBI Taxonomy" id="1775474"/>
    <lineage>
        <taxon>Bacteria</taxon>
        <taxon>Pseudomonadati</taxon>
        <taxon>Pseudomonadota</taxon>
        <taxon>Betaproteobacteria</taxon>
        <taxon>Burkholderiales</taxon>
        <taxon>Comamonadaceae</taxon>
        <taxon>Variovorax</taxon>
    </lineage>
</organism>
<evidence type="ECO:0000313" key="1">
    <source>
        <dbReference type="EMBL" id="RUR67689.1"/>
    </source>
</evidence>
<dbReference type="OrthoDB" id="8852588at2"/>
<proteinExistence type="predicted"/>
<reference evidence="1 2" key="1">
    <citation type="submission" date="2018-12" db="EMBL/GenBank/DDBJ databases">
        <title>The genome sequences of Variovorax guangxiensis DSM 27352.</title>
        <authorList>
            <person name="Gao J."/>
            <person name="Sun J."/>
        </authorList>
    </citation>
    <scope>NUCLEOTIDE SEQUENCE [LARGE SCALE GENOMIC DNA]</scope>
    <source>
        <strain evidence="1 2">DSM 27352</strain>
    </source>
</reference>
<dbReference type="Gene3D" id="3.10.180.10">
    <property type="entry name" value="2,3-Dihydroxybiphenyl 1,2-Dioxygenase, domain 1"/>
    <property type="match status" value="1"/>
</dbReference>
<comment type="caution">
    <text evidence="1">The sequence shown here is derived from an EMBL/GenBank/DDBJ whole genome shotgun (WGS) entry which is preliminary data.</text>
</comment>
<name>A0A3S0ZN19_9BURK</name>
<dbReference type="InterPro" id="IPR029068">
    <property type="entry name" value="Glyas_Bleomycin-R_OHBP_Dase"/>
</dbReference>
<dbReference type="Proteomes" id="UP000281118">
    <property type="component" value="Unassembled WGS sequence"/>
</dbReference>